<dbReference type="PANTHER" id="PTHR21581:SF6">
    <property type="entry name" value="TRAFFICKING PROTEIN PARTICLE COMPLEX SUBUNIT 12"/>
    <property type="match status" value="1"/>
</dbReference>
<organism evidence="18 19">
    <name type="scientific">Candidatus Caccopulliclostridium gallistercoris</name>
    <dbReference type="NCBI Taxonomy" id="2840719"/>
    <lineage>
        <taxon>Bacteria</taxon>
        <taxon>Bacillati</taxon>
        <taxon>Bacillota</taxon>
        <taxon>Clostridia</taxon>
        <taxon>Candidatus Caccopulliclostridium</taxon>
    </lineage>
</organism>
<dbReference type="AlphaFoldDB" id="A0A9D1NEJ9"/>
<dbReference type="Gene3D" id="2.60.410.10">
    <property type="entry name" value="D-Ala-D-Ala carboxypeptidase, C-terminal domain"/>
    <property type="match status" value="1"/>
</dbReference>
<dbReference type="SUPFAM" id="SSF56601">
    <property type="entry name" value="beta-lactamase/transpeptidase-like"/>
    <property type="match status" value="1"/>
</dbReference>
<keyword evidence="5 18" id="KW-0121">Carboxypeptidase</keyword>
<dbReference type="GO" id="GO:0009002">
    <property type="term" value="F:serine-type D-Ala-D-Ala carboxypeptidase activity"/>
    <property type="evidence" value="ECO:0007669"/>
    <property type="project" value="UniProtKB-EC"/>
</dbReference>
<evidence type="ECO:0000256" key="15">
    <source>
        <dbReference type="RuleBase" id="RU004016"/>
    </source>
</evidence>
<dbReference type="EC" id="3.4.16.4" evidence="4"/>
<dbReference type="Pfam" id="PF00768">
    <property type="entry name" value="Peptidase_S11"/>
    <property type="match status" value="1"/>
</dbReference>
<evidence type="ECO:0000256" key="7">
    <source>
        <dbReference type="ARBA" id="ARBA00022729"/>
    </source>
</evidence>
<dbReference type="GO" id="GO:0071555">
    <property type="term" value="P:cell wall organization"/>
    <property type="evidence" value="ECO:0007669"/>
    <property type="project" value="UniProtKB-KW"/>
</dbReference>
<feature type="signal peptide" evidence="16">
    <location>
        <begin position="1"/>
        <end position="30"/>
    </location>
</feature>
<keyword evidence="7 16" id="KW-0732">Signal</keyword>
<evidence type="ECO:0000256" key="5">
    <source>
        <dbReference type="ARBA" id="ARBA00022645"/>
    </source>
</evidence>
<feature type="active site" description="Acyl-ester intermediate" evidence="13">
    <location>
        <position position="63"/>
    </location>
</feature>
<dbReference type="EMBL" id="DVOJ01000014">
    <property type="protein sequence ID" value="HIV01679.1"/>
    <property type="molecule type" value="Genomic_DNA"/>
</dbReference>
<evidence type="ECO:0000256" key="2">
    <source>
        <dbReference type="ARBA" id="ARBA00004752"/>
    </source>
</evidence>
<dbReference type="Proteomes" id="UP000886861">
    <property type="component" value="Unassembled WGS sequence"/>
</dbReference>
<dbReference type="InterPro" id="IPR012338">
    <property type="entry name" value="Beta-lactam/transpept-like"/>
</dbReference>
<evidence type="ECO:0000256" key="3">
    <source>
        <dbReference type="ARBA" id="ARBA00007164"/>
    </source>
</evidence>
<evidence type="ECO:0000256" key="6">
    <source>
        <dbReference type="ARBA" id="ARBA00022670"/>
    </source>
</evidence>
<dbReference type="PANTHER" id="PTHR21581">
    <property type="entry name" value="D-ALANYL-D-ALANINE CARBOXYPEPTIDASE"/>
    <property type="match status" value="1"/>
</dbReference>
<name>A0A9D1NEJ9_9FIRM</name>
<feature type="binding site" evidence="14">
    <location>
        <position position="229"/>
    </location>
    <ligand>
        <name>substrate</name>
    </ligand>
</feature>
<dbReference type="Gene3D" id="3.40.710.10">
    <property type="entry name" value="DD-peptidase/beta-lactamase superfamily"/>
    <property type="match status" value="1"/>
</dbReference>
<evidence type="ECO:0000256" key="16">
    <source>
        <dbReference type="SAM" id="SignalP"/>
    </source>
</evidence>
<evidence type="ECO:0000256" key="9">
    <source>
        <dbReference type="ARBA" id="ARBA00022960"/>
    </source>
</evidence>
<evidence type="ECO:0000256" key="13">
    <source>
        <dbReference type="PIRSR" id="PIRSR618044-1"/>
    </source>
</evidence>
<dbReference type="GO" id="GO:0009252">
    <property type="term" value="P:peptidoglycan biosynthetic process"/>
    <property type="evidence" value="ECO:0007669"/>
    <property type="project" value="UniProtKB-KW"/>
</dbReference>
<evidence type="ECO:0000256" key="14">
    <source>
        <dbReference type="PIRSR" id="PIRSR618044-2"/>
    </source>
</evidence>
<dbReference type="InterPro" id="IPR037167">
    <property type="entry name" value="Peptidase_S11_C_sf"/>
</dbReference>
<accession>A0A9D1NEJ9</accession>
<dbReference type="InterPro" id="IPR012907">
    <property type="entry name" value="Peptidase_S11_C"/>
</dbReference>
<sequence>MKKLLITICCVLCICIIPLSGITQANFAYADEPITAKSSILIDYSSGEVLEENNADEKLPIASMVKMMTLLLTFEEMDKGNLALDTKITTTENASGMGGSQVFIDPYVTYSAEQMIKSVIMASANDASVALAEHISGSEDTFVKKMNERAKNLGMTNTLYANCTGLPEPEQYSSARDVSTLMKELLKHDIYFKYSTIWMDELVHPSGRKTELVNTNKLTRYYKGCDAGKTGSTSEAGYCLCASAKRGDMRLISVVIGAKTGQDRFNESASLFNYGFANFENKNIVSSEMPLGKIEVKKAKINEADYYAEKSYYGLCKKGEDDAFKTEINIDENVSAPIKAGDRIGTLTVIKDGQVKEEINLIIKEDIKALSYKDSIKKVISKW</sequence>
<comment type="function">
    <text evidence="1">Removes C-terminal D-alanyl residues from sugar-peptide cell wall precursors.</text>
</comment>
<dbReference type="PRINTS" id="PR00725">
    <property type="entry name" value="DADACBPTASE1"/>
</dbReference>
<evidence type="ECO:0000256" key="4">
    <source>
        <dbReference type="ARBA" id="ARBA00012448"/>
    </source>
</evidence>
<dbReference type="GO" id="GO:0008360">
    <property type="term" value="P:regulation of cell shape"/>
    <property type="evidence" value="ECO:0007669"/>
    <property type="project" value="UniProtKB-KW"/>
</dbReference>
<gene>
    <name evidence="18" type="ORF">IAA62_03920</name>
</gene>
<comment type="caution">
    <text evidence="18">The sequence shown here is derived from an EMBL/GenBank/DDBJ whole genome shotgun (WGS) entry which is preliminary data.</text>
</comment>
<proteinExistence type="inferred from homology"/>
<feature type="domain" description="Peptidase S11 D-Ala-D-Ala carboxypeptidase A C-terminal" evidence="17">
    <location>
        <begin position="279"/>
        <end position="369"/>
    </location>
</feature>
<evidence type="ECO:0000313" key="19">
    <source>
        <dbReference type="Proteomes" id="UP000886861"/>
    </source>
</evidence>
<dbReference type="Pfam" id="PF07943">
    <property type="entry name" value="PBP5_C"/>
    <property type="match status" value="1"/>
</dbReference>
<comment type="pathway">
    <text evidence="2">Cell wall biogenesis; peptidoglycan biosynthesis.</text>
</comment>
<evidence type="ECO:0000256" key="12">
    <source>
        <dbReference type="ARBA" id="ARBA00034000"/>
    </source>
</evidence>
<comment type="similarity">
    <text evidence="3 15">Belongs to the peptidase S11 family.</text>
</comment>
<reference evidence="18" key="1">
    <citation type="submission" date="2020-10" db="EMBL/GenBank/DDBJ databases">
        <authorList>
            <person name="Gilroy R."/>
        </authorList>
    </citation>
    <scope>NUCLEOTIDE SEQUENCE</scope>
    <source>
        <strain evidence="18">CHK186-9395</strain>
    </source>
</reference>
<keyword evidence="6" id="KW-0645">Protease</keyword>
<dbReference type="InterPro" id="IPR001967">
    <property type="entry name" value="Peptidase_S11_N"/>
</dbReference>
<dbReference type="SMART" id="SM00936">
    <property type="entry name" value="PBP5_C"/>
    <property type="match status" value="1"/>
</dbReference>
<evidence type="ECO:0000256" key="8">
    <source>
        <dbReference type="ARBA" id="ARBA00022801"/>
    </source>
</evidence>
<evidence type="ECO:0000256" key="10">
    <source>
        <dbReference type="ARBA" id="ARBA00022984"/>
    </source>
</evidence>
<keyword evidence="11" id="KW-0961">Cell wall biogenesis/degradation</keyword>
<evidence type="ECO:0000259" key="17">
    <source>
        <dbReference type="SMART" id="SM00936"/>
    </source>
</evidence>
<evidence type="ECO:0000256" key="11">
    <source>
        <dbReference type="ARBA" id="ARBA00023316"/>
    </source>
</evidence>
<evidence type="ECO:0000313" key="18">
    <source>
        <dbReference type="EMBL" id="HIV01679.1"/>
    </source>
</evidence>
<feature type="active site" evidence="13">
    <location>
        <position position="123"/>
    </location>
</feature>
<comment type="catalytic activity">
    <reaction evidence="12">
        <text>Preferential cleavage: (Ac)2-L-Lys-D-Ala-|-D-Ala. Also transpeptidation of peptidyl-alanyl moieties that are N-acyl substituents of D-alanine.</text>
        <dbReference type="EC" id="3.4.16.4"/>
    </reaction>
</comment>
<dbReference type="InterPro" id="IPR018044">
    <property type="entry name" value="Peptidase_S11"/>
</dbReference>
<protein>
    <recommendedName>
        <fullName evidence="4">serine-type D-Ala-D-Ala carboxypeptidase</fullName>
        <ecNumber evidence="4">3.4.16.4</ecNumber>
    </recommendedName>
</protein>
<dbReference type="GO" id="GO:0006508">
    <property type="term" value="P:proteolysis"/>
    <property type="evidence" value="ECO:0007669"/>
    <property type="project" value="UniProtKB-KW"/>
</dbReference>
<keyword evidence="8" id="KW-0378">Hydrolase</keyword>
<reference evidence="18" key="2">
    <citation type="journal article" date="2021" name="PeerJ">
        <title>Extensive microbial diversity within the chicken gut microbiome revealed by metagenomics and culture.</title>
        <authorList>
            <person name="Gilroy R."/>
            <person name="Ravi A."/>
            <person name="Getino M."/>
            <person name="Pursley I."/>
            <person name="Horton D.L."/>
            <person name="Alikhan N.F."/>
            <person name="Baker D."/>
            <person name="Gharbi K."/>
            <person name="Hall N."/>
            <person name="Watson M."/>
            <person name="Adriaenssens E.M."/>
            <person name="Foster-Nyarko E."/>
            <person name="Jarju S."/>
            <person name="Secka A."/>
            <person name="Antonio M."/>
            <person name="Oren A."/>
            <person name="Chaudhuri R.R."/>
            <person name="La Ragione R."/>
            <person name="Hildebrand F."/>
            <person name="Pallen M.J."/>
        </authorList>
    </citation>
    <scope>NUCLEOTIDE SEQUENCE</scope>
    <source>
        <strain evidence="18">CHK186-9395</strain>
    </source>
</reference>
<dbReference type="SUPFAM" id="SSF69189">
    <property type="entry name" value="Penicillin-binding protein associated domain"/>
    <property type="match status" value="1"/>
</dbReference>
<keyword evidence="10" id="KW-0573">Peptidoglycan synthesis</keyword>
<feature type="active site" description="Proton acceptor" evidence="13">
    <location>
        <position position="66"/>
    </location>
</feature>
<evidence type="ECO:0000256" key="1">
    <source>
        <dbReference type="ARBA" id="ARBA00003217"/>
    </source>
</evidence>
<dbReference type="InterPro" id="IPR015956">
    <property type="entry name" value="Peniciliin-bd_prot_C_sf"/>
</dbReference>
<feature type="chain" id="PRO_5038701411" description="serine-type D-Ala-D-Ala carboxypeptidase" evidence="16">
    <location>
        <begin position="31"/>
        <end position="383"/>
    </location>
</feature>
<keyword evidence="9" id="KW-0133">Cell shape</keyword>